<keyword evidence="3" id="KW-1185">Reference proteome</keyword>
<feature type="domain" description="Domain of unknown function DB" evidence="1">
    <location>
        <begin position="74"/>
        <end position="176"/>
    </location>
</feature>
<dbReference type="STRING" id="103827.A0A0N5DBY3"/>
<sequence>MGGSCYPQMQMQQQQPMCQPVCGSGYQCGPYGCAKVRARARSANLFKPKLAYEEPKLPFPNFYLQSPNQLFMECCEERQLPDVCLQKCTFNTFTKDALINMYFKRDPCPIAAAAEIQYCAAQGKDHRDCCVRNGVGTTLAGGRCLVFCDQRPGNVTQLDFSYVSCYDRFDSIKSCFWHDIMARNSFRRFLRHF</sequence>
<reference evidence="4" key="1">
    <citation type="submission" date="2017-02" db="UniProtKB">
        <authorList>
            <consortium name="WormBaseParasite"/>
        </authorList>
    </citation>
    <scope>IDENTIFICATION</scope>
</reference>
<dbReference type="Proteomes" id="UP000276776">
    <property type="component" value="Unassembled WGS sequence"/>
</dbReference>
<dbReference type="OrthoDB" id="5843172at2759"/>
<dbReference type="PANTHER" id="PTHR46705">
    <property type="entry name" value="PROTEIN CBG09805"/>
    <property type="match status" value="1"/>
</dbReference>
<name>A0A0N5DBY3_THECL</name>
<dbReference type="EMBL" id="UYYF01005267">
    <property type="protein sequence ID" value="VDN08393.1"/>
    <property type="molecule type" value="Genomic_DNA"/>
</dbReference>
<dbReference type="OMA" id="QKCTFNT"/>
<evidence type="ECO:0000313" key="3">
    <source>
        <dbReference type="Proteomes" id="UP000276776"/>
    </source>
</evidence>
<gene>
    <name evidence="2" type="ORF">TCLT_LOCUS10684</name>
</gene>
<protein>
    <submittedName>
        <fullName evidence="4">DB domain-containing protein</fullName>
    </submittedName>
</protein>
<dbReference type="Pfam" id="PF01682">
    <property type="entry name" value="DB"/>
    <property type="match status" value="1"/>
</dbReference>
<evidence type="ECO:0000259" key="1">
    <source>
        <dbReference type="Pfam" id="PF01682"/>
    </source>
</evidence>
<dbReference type="PANTHER" id="PTHR46705:SF4">
    <property type="entry name" value="DOMAIN OF UNKNOWN FUNCTION DB DOMAIN-CONTAINING PROTEIN"/>
    <property type="match status" value="1"/>
</dbReference>
<organism evidence="4">
    <name type="scientific">Thelazia callipaeda</name>
    <name type="common">Oriental eyeworm</name>
    <name type="synonym">Parasitic nematode</name>
    <dbReference type="NCBI Taxonomy" id="103827"/>
    <lineage>
        <taxon>Eukaryota</taxon>
        <taxon>Metazoa</taxon>
        <taxon>Ecdysozoa</taxon>
        <taxon>Nematoda</taxon>
        <taxon>Chromadorea</taxon>
        <taxon>Rhabditida</taxon>
        <taxon>Spirurina</taxon>
        <taxon>Spiruromorpha</taxon>
        <taxon>Thelazioidea</taxon>
        <taxon>Thelaziidae</taxon>
        <taxon>Thelazia</taxon>
    </lineage>
</organism>
<dbReference type="InterPro" id="IPR002602">
    <property type="entry name" value="DB"/>
</dbReference>
<dbReference type="AlphaFoldDB" id="A0A0N5DBY3"/>
<proteinExistence type="predicted"/>
<reference evidence="2 3" key="2">
    <citation type="submission" date="2018-11" db="EMBL/GenBank/DDBJ databases">
        <authorList>
            <consortium name="Pathogen Informatics"/>
        </authorList>
    </citation>
    <scope>NUCLEOTIDE SEQUENCE [LARGE SCALE GENOMIC DNA]</scope>
</reference>
<dbReference type="WBParaSite" id="TCLT_0001070201-mRNA-1">
    <property type="protein sequence ID" value="TCLT_0001070201-mRNA-1"/>
    <property type="gene ID" value="TCLT_0001070201"/>
</dbReference>
<evidence type="ECO:0000313" key="2">
    <source>
        <dbReference type="EMBL" id="VDN08393.1"/>
    </source>
</evidence>
<accession>A0A0N5DBY3</accession>
<evidence type="ECO:0000313" key="4">
    <source>
        <dbReference type="WBParaSite" id="TCLT_0001070201-mRNA-1"/>
    </source>
</evidence>